<evidence type="ECO:0000313" key="6">
    <source>
        <dbReference type="Proteomes" id="UP000077115"/>
    </source>
</evidence>
<dbReference type="GO" id="GO:0008623">
    <property type="term" value="C:CHRAC"/>
    <property type="evidence" value="ECO:0007669"/>
    <property type="project" value="TreeGrafter"/>
</dbReference>
<dbReference type="Proteomes" id="UP000077115">
    <property type="component" value="Unassembled WGS sequence"/>
</dbReference>
<dbReference type="STRING" id="403673.A0A177WNR8"/>
<reference evidence="5 6" key="1">
    <citation type="submission" date="2006-10" db="EMBL/GenBank/DDBJ databases">
        <title>The Genome Sequence of Batrachochytrium dendrobatidis JEL423.</title>
        <authorList>
            <consortium name="The Broad Institute Genome Sequencing Platform"/>
            <person name="Birren B."/>
            <person name="Lander E."/>
            <person name="Galagan J."/>
            <person name="Cuomo C."/>
            <person name="Devon K."/>
            <person name="Jaffe D."/>
            <person name="Butler J."/>
            <person name="Alvarez P."/>
            <person name="Gnerre S."/>
            <person name="Grabherr M."/>
            <person name="Kleber M."/>
            <person name="Mauceli E."/>
            <person name="Brockman W."/>
            <person name="Young S."/>
            <person name="LaButti K."/>
            <person name="Sykes S."/>
            <person name="DeCaprio D."/>
            <person name="Crawford M."/>
            <person name="Koehrsen M."/>
            <person name="Engels R."/>
            <person name="Montgomery P."/>
            <person name="Pearson M."/>
            <person name="Howarth C."/>
            <person name="Larson L."/>
            <person name="White J."/>
            <person name="O'Leary S."/>
            <person name="Kodira C."/>
            <person name="Zeng Q."/>
            <person name="Yandava C."/>
            <person name="Alvarado L."/>
            <person name="Longcore J."/>
            <person name="James T."/>
        </authorList>
    </citation>
    <scope>NUCLEOTIDE SEQUENCE [LARGE SCALE GENOMIC DNA]</scope>
    <source>
        <strain evidence="5 6">JEL423</strain>
    </source>
</reference>
<evidence type="ECO:0000256" key="1">
    <source>
        <dbReference type="ARBA" id="ARBA00004123"/>
    </source>
</evidence>
<dbReference type="InterPro" id="IPR003958">
    <property type="entry name" value="CBFA_NFYB_domain"/>
</dbReference>
<evidence type="ECO:0000259" key="4">
    <source>
        <dbReference type="Pfam" id="PF00808"/>
    </source>
</evidence>
<dbReference type="eggNOG" id="KOG1657">
    <property type="taxonomic scope" value="Eukaryota"/>
</dbReference>
<name>A0A177WNR8_BATDL</name>
<dbReference type="Gene3D" id="1.10.20.10">
    <property type="entry name" value="Histone, subunit A"/>
    <property type="match status" value="1"/>
</dbReference>
<dbReference type="InterPro" id="IPR050568">
    <property type="entry name" value="Transcr_DNA_Rep_Reg"/>
</dbReference>
<accession>A0A177WNR8</accession>
<evidence type="ECO:0000256" key="3">
    <source>
        <dbReference type="SAM" id="MobiDB-lite"/>
    </source>
</evidence>
<dbReference type="SUPFAM" id="SSF47113">
    <property type="entry name" value="Histone-fold"/>
    <property type="match status" value="1"/>
</dbReference>
<sequence length="190" mass="20730">MSGASPISGPNSPVKPVIAPTDALDSTVQEPTIAKKEKAVGTTFPQARVKSIMKLDKDVQSTTAEAVFAVAVATELFLELLTSEAFDYAKRDHRRSLNYSDVALAVNDVQEFEFLTEIVPHMITVKEAMHRRRTLEAMRPIGGSGSTATPIDTDQSSKIKSDMSQENDADSTSLAEEDEKRDEEETGNLK</sequence>
<dbReference type="EMBL" id="DS022306">
    <property type="protein sequence ID" value="OAJ41758.1"/>
    <property type="molecule type" value="Genomic_DNA"/>
</dbReference>
<dbReference type="AlphaFoldDB" id="A0A177WNR8"/>
<proteinExistence type="predicted"/>
<dbReference type="PANTHER" id="PTHR10252:SF54">
    <property type="entry name" value="CHROMATIN ACCESSIBILITY COMPLEX PROTEIN 1"/>
    <property type="match status" value="1"/>
</dbReference>
<dbReference type="PANTHER" id="PTHR10252">
    <property type="entry name" value="HISTONE-LIKE TRANSCRIPTION FACTOR CCAAT-RELATED"/>
    <property type="match status" value="1"/>
</dbReference>
<dbReference type="InterPro" id="IPR009072">
    <property type="entry name" value="Histone-fold"/>
</dbReference>
<dbReference type="VEuPathDB" id="FungiDB:BDEG_25304"/>
<feature type="domain" description="Transcription factor CBF/NF-Y/archaeal histone" evidence="4">
    <location>
        <begin position="43"/>
        <end position="106"/>
    </location>
</feature>
<dbReference type="GO" id="GO:0046982">
    <property type="term" value="F:protein heterodimerization activity"/>
    <property type="evidence" value="ECO:0007669"/>
    <property type="project" value="InterPro"/>
</dbReference>
<dbReference type="Pfam" id="PF00808">
    <property type="entry name" value="CBFD_NFYB_HMF"/>
    <property type="match status" value="1"/>
</dbReference>
<organism evidence="5 6">
    <name type="scientific">Batrachochytrium dendrobatidis (strain JEL423)</name>
    <dbReference type="NCBI Taxonomy" id="403673"/>
    <lineage>
        <taxon>Eukaryota</taxon>
        <taxon>Fungi</taxon>
        <taxon>Fungi incertae sedis</taxon>
        <taxon>Chytridiomycota</taxon>
        <taxon>Chytridiomycota incertae sedis</taxon>
        <taxon>Chytridiomycetes</taxon>
        <taxon>Rhizophydiales</taxon>
        <taxon>Rhizophydiales incertae sedis</taxon>
        <taxon>Batrachochytrium</taxon>
    </lineage>
</organism>
<gene>
    <name evidence="5" type="ORF">BDEG_25304</name>
</gene>
<dbReference type="GO" id="GO:0006261">
    <property type="term" value="P:DNA-templated DNA replication"/>
    <property type="evidence" value="ECO:0007669"/>
    <property type="project" value="TreeGrafter"/>
</dbReference>
<comment type="subcellular location">
    <subcellularLocation>
        <location evidence="1">Nucleus</location>
    </subcellularLocation>
</comment>
<evidence type="ECO:0000313" key="5">
    <source>
        <dbReference type="EMBL" id="OAJ41758.1"/>
    </source>
</evidence>
<keyword evidence="2" id="KW-0539">Nucleus</keyword>
<feature type="compositionally biased region" description="Acidic residues" evidence="3">
    <location>
        <begin position="165"/>
        <end position="190"/>
    </location>
</feature>
<dbReference type="OrthoDB" id="636685at2759"/>
<evidence type="ECO:0000256" key="2">
    <source>
        <dbReference type="ARBA" id="ARBA00023242"/>
    </source>
</evidence>
<protein>
    <recommendedName>
        <fullName evidence="4">Transcription factor CBF/NF-Y/archaeal histone domain-containing protein</fullName>
    </recommendedName>
</protein>
<feature type="region of interest" description="Disordered" evidence="3">
    <location>
        <begin position="137"/>
        <end position="190"/>
    </location>
</feature>
<reference evidence="5 6" key="2">
    <citation type="submission" date="2016-05" db="EMBL/GenBank/DDBJ databases">
        <title>Lineage-specific infection strategies underlie the spectrum of fungal disease in amphibians.</title>
        <authorList>
            <person name="Cuomo C.A."/>
            <person name="Farrer R.A."/>
            <person name="James T."/>
            <person name="Longcore J."/>
            <person name="Birren B."/>
        </authorList>
    </citation>
    <scope>NUCLEOTIDE SEQUENCE [LARGE SCALE GENOMIC DNA]</scope>
    <source>
        <strain evidence="5 6">JEL423</strain>
    </source>
</reference>